<evidence type="ECO:0000256" key="4">
    <source>
        <dbReference type="ARBA" id="ARBA00023242"/>
    </source>
</evidence>
<evidence type="ECO:0000256" key="3">
    <source>
        <dbReference type="ARBA" id="ARBA00022517"/>
    </source>
</evidence>
<dbReference type="GO" id="GO:0042273">
    <property type="term" value="P:ribosomal large subunit biogenesis"/>
    <property type="evidence" value="ECO:0007669"/>
    <property type="project" value="TreeGrafter"/>
</dbReference>
<sequence>MRIETCYFCSSKIYPGHGIQFVRNDCKVFKFCRSKCHKLFKRKKNPRKTAWTKAYRKVRGKDLAVDPSFEFAKRRNVPLKYDREFWTKTVEAIKKVESIKTKRQNLYLAQRLRKAREVETARDVKAVQRDIAILNDPTEAIKAKKKRMVEAGIVEEIHESENEAEENSMEVDTWETREDKLTYIKN</sequence>
<evidence type="ECO:0000256" key="6">
    <source>
        <dbReference type="ARBA" id="ARBA00059003"/>
    </source>
</evidence>
<evidence type="ECO:0000256" key="2">
    <source>
        <dbReference type="ARBA" id="ARBA00005647"/>
    </source>
</evidence>
<evidence type="ECO:0000259" key="8">
    <source>
        <dbReference type="SMART" id="SM00746"/>
    </source>
</evidence>
<dbReference type="InterPro" id="IPR056366">
    <property type="entry name" value="Ribosomal_eL24"/>
</dbReference>
<evidence type="ECO:0000256" key="7">
    <source>
        <dbReference type="ARBA" id="ARBA00064137"/>
    </source>
</evidence>
<dbReference type="FunFam" id="2.30.170.20:FF:000001">
    <property type="entry name" value="probable ribosome biogenesis protein RLP24"/>
    <property type="match status" value="1"/>
</dbReference>
<dbReference type="GO" id="GO:0005730">
    <property type="term" value="C:nucleolus"/>
    <property type="evidence" value="ECO:0007669"/>
    <property type="project" value="TreeGrafter"/>
</dbReference>
<evidence type="ECO:0000256" key="1">
    <source>
        <dbReference type="ARBA" id="ARBA00004123"/>
    </source>
</evidence>
<dbReference type="PANTHER" id="PTHR10792:SF8">
    <property type="entry name" value="RIBOSOME BIOGENESIS PROTEIN RLP24-RELATED"/>
    <property type="match status" value="1"/>
</dbReference>
<reference evidence="9" key="1">
    <citation type="submission" date="2021-05" db="EMBL/GenBank/DDBJ databases">
        <authorList>
            <person name="Alioto T."/>
            <person name="Alioto T."/>
            <person name="Gomez Garrido J."/>
        </authorList>
    </citation>
    <scope>NUCLEOTIDE SEQUENCE</scope>
</reference>
<keyword evidence="4" id="KW-0539">Nucleus</keyword>
<comment type="subunit">
    <text evidence="7">Associated with nucleolar and cytoplasmic pre-60S particles. At the end of biogenesis it dissociates from cytoplasmic pre-60S particles and is likely to be exchanged for its ribosomal homologue, RPL24.</text>
</comment>
<proteinExistence type="inferred from homology"/>
<protein>
    <recommendedName>
        <fullName evidence="5">Probable ribosome biogenesis protein RLP24</fullName>
    </recommendedName>
</protein>
<dbReference type="InterPro" id="IPR000988">
    <property type="entry name" value="Ribosomal_eL24-rel_N"/>
</dbReference>
<dbReference type="InterPro" id="IPR038630">
    <property type="entry name" value="L24e/L24_sf"/>
</dbReference>
<dbReference type="PANTHER" id="PTHR10792">
    <property type="entry name" value="60S RIBOSOMAL PROTEIN L24"/>
    <property type="match status" value="1"/>
</dbReference>
<dbReference type="AlphaFoldDB" id="A0A8D8T8Q1"/>
<evidence type="ECO:0000256" key="5">
    <source>
        <dbReference type="ARBA" id="ARBA00039784"/>
    </source>
</evidence>
<dbReference type="InterPro" id="IPR023442">
    <property type="entry name" value="Ribosomal_eL24_CS"/>
</dbReference>
<dbReference type="GO" id="GO:0003735">
    <property type="term" value="F:structural constituent of ribosome"/>
    <property type="evidence" value="ECO:0007669"/>
    <property type="project" value="InterPro"/>
</dbReference>
<comment type="similarity">
    <text evidence="2">Belongs to the eukaryotic ribosomal protein eL24 family.</text>
</comment>
<evidence type="ECO:0000313" key="9">
    <source>
        <dbReference type="EMBL" id="CAG6681735.1"/>
    </source>
</evidence>
<keyword evidence="3" id="KW-0690">Ribosome biogenesis</keyword>
<comment type="function">
    <text evidence="6">Involved in the biogenesis of the 60S ribosomal subunit. Ensures the docking of NOG1 to pre-60S particles.</text>
</comment>
<feature type="domain" description="TRASH" evidence="8">
    <location>
        <begin position="6"/>
        <end position="44"/>
    </location>
</feature>
<dbReference type="Pfam" id="PF01246">
    <property type="entry name" value="Ribosomal_L24e"/>
    <property type="match status" value="1"/>
</dbReference>
<name>A0A8D8T8Q1_9HEMI</name>
<dbReference type="EMBL" id="HBUF01256693">
    <property type="protein sequence ID" value="CAG6681733.1"/>
    <property type="molecule type" value="Transcribed_RNA"/>
</dbReference>
<dbReference type="CDD" id="cd00472">
    <property type="entry name" value="Ribosomal_L24e_L24"/>
    <property type="match status" value="1"/>
</dbReference>
<dbReference type="SMART" id="SM00746">
    <property type="entry name" value="TRASH"/>
    <property type="match status" value="1"/>
</dbReference>
<organism evidence="9">
    <name type="scientific">Cacopsylla melanoneura</name>
    <dbReference type="NCBI Taxonomy" id="428564"/>
    <lineage>
        <taxon>Eukaryota</taxon>
        <taxon>Metazoa</taxon>
        <taxon>Ecdysozoa</taxon>
        <taxon>Arthropoda</taxon>
        <taxon>Hexapoda</taxon>
        <taxon>Insecta</taxon>
        <taxon>Pterygota</taxon>
        <taxon>Neoptera</taxon>
        <taxon>Paraneoptera</taxon>
        <taxon>Hemiptera</taxon>
        <taxon>Sternorrhyncha</taxon>
        <taxon>Psylloidea</taxon>
        <taxon>Psyllidae</taxon>
        <taxon>Psyllinae</taxon>
        <taxon>Cacopsylla</taxon>
    </lineage>
</organism>
<accession>A0A8D8T8Q1</accession>
<comment type="subcellular location">
    <subcellularLocation>
        <location evidence="1">Nucleus</location>
    </subcellularLocation>
</comment>
<dbReference type="InterPro" id="IPR011017">
    <property type="entry name" value="TRASH_dom"/>
</dbReference>
<dbReference type="EMBL" id="HBUF01256694">
    <property type="protein sequence ID" value="CAG6681735.1"/>
    <property type="molecule type" value="Transcribed_RNA"/>
</dbReference>
<dbReference type="Gene3D" id="2.30.170.20">
    <property type="entry name" value="Ribosomal protein L24e"/>
    <property type="match status" value="1"/>
</dbReference>
<dbReference type="PROSITE" id="PS01073">
    <property type="entry name" value="RIBOSOMAL_L24E"/>
    <property type="match status" value="1"/>
</dbReference>
<dbReference type="SUPFAM" id="SSF57716">
    <property type="entry name" value="Glucocorticoid receptor-like (DNA-binding domain)"/>
    <property type="match status" value="1"/>
</dbReference>